<keyword evidence="2" id="KW-1185">Reference proteome</keyword>
<organism evidence="1 2">
    <name type="scientific">Camellia lanceoleosa</name>
    <dbReference type="NCBI Taxonomy" id="1840588"/>
    <lineage>
        <taxon>Eukaryota</taxon>
        <taxon>Viridiplantae</taxon>
        <taxon>Streptophyta</taxon>
        <taxon>Embryophyta</taxon>
        <taxon>Tracheophyta</taxon>
        <taxon>Spermatophyta</taxon>
        <taxon>Magnoliopsida</taxon>
        <taxon>eudicotyledons</taxon>
        <taxon>Gunneridae</taxon>
        <taxon>Pentapetalae</taxon>
        <taxon>asterids</taxon>
        <taxon>Ericales</taxon>
        <taxon>Theaceae</taxon>
        <taxon>Camellia</taxon>
    </lineage>
</organism>
<dbReference type="Proteomes" id="UP001060215">
    <property type="component" value="Chromosome 15"/>
</dbReference>
<gene>
    <name evidence="1" type="ORF">LOK49_LG14G00163</name>
</gene>
<proteinExistence type="predicted"/>
<accession>A0ACC0FD99</accession>
<evidence type="ECO:0000313" key="2">
    <source>
        <dbReference type="Proteomes" id="UP001060215"/>
    </source>
</evidence>
<dbReference type="EMBL" id="CM045772">
    <property type="protein sequence ID" value="KAI7986072.1"/>
    <property type="molecule type" value="Genomic_DNA"/>
</dbReference>
<evidence type="ECO:0000313" key="1">
    <source>
        <dbReference type="EMBL" id="KAI7986072.1"/>
    </source>
</evidence>
<protein>
    <submittedName>
        <fullName evidence="1">LEAF RUST 10 DISEASE-RESISTANCE LOCUS RECEPTOR-LIKE PROTEIN KINASE-like 2.1</fullName>
    </submittedName>
</protein>
<comment type="caution">
    <text evidence="1">The sequence shown here is derived from an EMBL/GenBank/DDBJ whole genome shotgun (WGS) entry which is preliminary data.</text>
</comment>
<name>A0ACC0FD99_9ERIC</name>
<sequence length="210" mass="23785">MTIARADLWDTICPEKFISTTLNWNILDYSSYPYVVNLTLGYDCFGPPPGHPVEERSHFQCQVGAGGQSSNINFFVNESYESIIQQNCKGRIKVPVFQEVLDAFWGNNTITVQELVKQGFGVEYHYMDYFRNCVLCYDSGGECGSDITTNQAICFCHDGHQPQTCPGPGPEPGVGKYRNLSHISNTEKPILVLEPILTRKDKYRIKHKIY</sequence>
<reference evidence="1 2" key="1">
    <citation type="journal article" date="2022" name="Plant J.">
        <title>Chromosome-level genome of Camellia lanceoleosa provides a valuable resource for understanding genome evolution and self-incompatibility.</title>
        <authorList>
            <person name="Gong W."/>
            <person name="Xiao S."/>
            <person name="Wang L."/>
            <person name="Liao Z."/>
            <person name="Chang Y."/>
            <person name="Mo W."/>
            <person name="Hu G."/>
            <person name="Li W."/>
            <person name="Zhao G."/>
            <person name="Zhu H."/>
            <person name="Hu X."/>
            <person name="Ji K."/>
            <person name="Xiang X."/>
            <person name="Song Q."/>
            <person name="Yuan D."/>
            <person name="Jin S."/>
            <person name="Zhang L."/>
        </authorList>
    </citation>
    <scope>NUCLEOTIDE SEQUENCE [LARGE SCALE GENOMIC DNA]</scope>
    <source>
        <strain evidence="1">SQ_2022a</strain>
    </source>
</reference>